<sequence length="334" mass="38610">MVSIIKALNIIERKIYMDMKDENLISTIFNDKNLNKDERYMILTLKYYDNDGDNIIKVTLRELSNVFGITRISKVQSILKALVDKGYISTEKSIGKATNYSFVKEGLIFKNNEDISNDQIAPKAEKVCTESNTQIEPMVEKVCTKSNCQIVPKAEKVYTKSNDPIEESNKKILSESIETCNCNESRIGTKSSEIDSLTGVYNAKNSLSDRDKDDNINSYINNNINNKLYINIFNTWNKININREAHINPKITDSINSASKNYLEEQIIQAIENYSKVYHSNHYYNHPWNLVNFLSRPNGIKRFIDTGDIWLSYKNKYENEELYGADFDIEKYID</sequence>
<name>A0ABR7DDL8_9CLOT</name>
<dbReference type="EMBL" id="JACOOO010000024">
    <property type="protein sequence ID" value="MBC5629491.1"/>
    <property type="molecule type" value="Genomic_DNA"/>
</dbReference>
<evidence type="ECO:0000313" key="1">
    <source>
        <dbReference type="EMBL" id="MBC5629491.1"/>
    </source>
</evidence>
<comment type="caution">
    <text evidence="1">The sequence shown here is derived from an EMBL/GenBank/DDBJ whole genome shotgun (WGS) entry which is preliminary data.</text>
</comment>
<dbReference type="Proteomes" id="UP000596929">
    <property type="component" value="Unassembled WGS sequence"/>
</dbReference>
<keyword evidence="2" id="KW-1185">Reference proteome</keyword>
<proteinExistence type="predicted"/>
<evidence type="ECO:0000313" key="2">
    <source>
        <dbReference type="Proteomes" id="UP000596929"/>
    </source>
</evidence>
<dbReference type="InterPro" id="IPR036388">
    <property type="entry name" value="WH-like_DNA-bd_sf"/>
</dbReference>
<gene>
    <name evidence="1" type="ORF">H8S20_11390</name>
</gene>
<protein>
    <submittedName>
        <fullName evidence="1">Uncharacterized protein</fullName>
    </submittedName>
</protein>
<reference evidence="1 2" key="1">
    <citation type="submission" date="2020-08" db="EMBL/GenBank/DDBJ databases">
        <title>Genome public.</title>
        <authorList>
            <person name="Liu C."/>
            <person name="Sun Q."/>
        </authorList>
    </citation>
    <scope>NUCLEOTIDE SEQUENCE [LARGE SCALE GENOMIC DNA]</scope>
    <source>
        <strain evidence="1 2">NSJ-6</strain>
    </source>
</reference>
<accession>A0ABR7DDL8</accession>
<dbReference type="RefSeq" id="WP_186860187.1">
    <property type="nucleotide sequence ID" value="NZ_JACOOO010000024.1"/>
</dbReference>
<organism evidence="1 2">
    <name type="scientific">Clostridium hominis</name>
    <dbReference type="NCBI Taxonomy" id="2763036"/>
    <lineage>
        <taxon>Bacteria</taxon>
        <taxon>Bacillati</taxon>
        <taxon>Bacillota</taxon>
        <taxon>Clostridia</taxon>
        <taxon>Eubacteriales</taxon>
        <taxon>Clostridiaceae</taxon>
        <taxon>Clostridium</taxon>
    </lineage>
</organism>
<dbReference type="Gene3D" id="1.10.10.10">
    <property type="entry name" value="Winged helix-like DNA-binding domain superfamily/Winged helix DNA-binding domain"/>
    <property type="match status" value="1"/>
</dbReference>